<gene>
    <name evidence="6" type="ORF">JYA62_23985</name>
</gene>
<comment type="similarity">
    <text evidence="1">Belongs to the Gfa family.</text>
</comment>
<protein>
    <submittedName>
        <fullName evidence="6">GFA family protein</fullName>
    </submittedName>
</protein>
<proteinExistence type="inferred from homology"/>
<dbReference type="PANTHER" id="PTHR33337:SF40">
    <property type="entry name" value="CENP-V_GFA DOMAIN-CONTAINING PROTEIN-RELATED"/>
    <property type="match status" value="1"/>
</dbReference>
<dbReference type="Gene3D" id="3.90.1590.10">
    <property type="entry name" value="glutathione-dependent formaldehyde- activating enzyme (gfa)"/>
    <property type="match status" value="1"/>
</dbReference>
<keyword evidence="2" id="KW-0479">Metal-binding</keyword>
<evidence type="ECO:0000313" key="6">
    <source>
        <dbReference type="EMBL" id="MBN3580673.1"/>
    </source>
</evidence>
<evidence type="ECO:0000256" key="3">
    <source>
        <dbReference type="ARBA" id="ARBA00022833"/>
    </source>
</evidence>
<dbReference type="InterPro" id="IPR006913">
    <property type="entry name" value="CENP-V/GFA"/>
</dbReference>
<dbReference type="PANTHER" id="PTHR33337">
    <property type="entry name" value="GFA DOMAIN-CONTAINING PROTEIN"/>
    <property type="match status" value="1"/>
</dbReference>
<dbReference type="Proteomes" id="UP000779070">
    <property type="component" value="Unassembled WGS sequence"/>
</dbReference>
<dbReference type="InterPro" id="IPR011057">
    <property type="entry name" value="Mss4-like_sf"/>
</dbReference>
<keyword evidence="3" id="KW-0862">Zinc</keyword>
<reference evidence="6 7" key="1">
    <citation type="submission" date="2021-02" db="EMBL/GenBank/DDBJ databases">
        <title>Draft Genome Sequences of 5 Vibrio neptunius Strains Isolated From of Bivalve Hatcheries.</title>
        <authorList>
            <person name="Galvis F."/>
            <person name="Barja J.L."/>
            <person name="Lemos M.L."/>
            <person name="Balado M."/>
        </authorList>
    </citation>
    <scope>NUCLEOTIDE SEQUENCE [LARGE SCALE GENOMIC DNA]</scope>
    <source>
        <strain evidence="6 7">PP-145.98</strain>
    </source>
</reference>
<keyword evidence="4" id="KW-0456">Lyase</keyword>
<dbReference type="EMBL" id="JAFHLB010000069">
    <property type="protein sequence ID" value="MBN3580673.1"/>
    <property type="molecule type" value="Genomic_DNA"/>
</dbReference>
<evidence type="ECO:0000256" key="1">
    <source>
        <dbReference type="ARBA" id="ARBA00005495"/>
    </source>
</evidence>
<dbReference type="PROSITE" id="PS51891">
    <property type="entry name" value="CENP_V_GFA"/>
    <property type="match status" value="1"/>
</dbReference>
<evidence type="ECO:0000313" key="7">
    <source>
        <dbReference type="Proteomes" id="UP000779070"/>
    </source>
</evidence>
<keyword evidence="7" id="KW-1185">Reference proteome</keyword>
<comment type="caution">
    <text evidence="6">The sequence shown here is derived from an EMBL/GenBank/DDBJ whole genome shotgun (WGS) entry which is preliminary data.</text>
</comment>
<evidence type="ECO:0000256" key="2">
    <source>
        <dbReference type="ARBA" id="ARBA00022723"/>
    </source>
</evidence>
<evidence type="ECO:0000256" key="4">
    <source>
        <dbReference type="ARBA" id="ARBA00023239"/>
    </source>
</evidence>
<accession>A0ABS3AAX0</accession>
<dbReference type="RefSeq" id="WP_048610866.1">
    <property type="nucleotide sequence ID" value="NZ_CAWPTM010000127.1"/>
</dbReference>
<name>A0ABS3AAX0_9VIBR</name>
<sequence>MIGSCFCEKVKFEVSGVTPKLYQCHCSMCRKVTSSTSNTAFIIPKENFNWLSGTSDIKTYQKPTGYRVDFCTSCGSTVPNMYRNIEFWVPAGLLDGALELEISNHLCVSSKASWDEISDKGKQHDGVPELHHITSCSNGR</sequence>
<organism evidence="6 7">
    <name type="scientific">Vibrio neptunius</name>
    <dbReference type="NCBI Taxonomy" id="170651"/>
    <lineage>
        <taxon>Bacteria</taxon>
        <taxon>Pseudomonadati</taxon>
        <taxon>Pseudomonadota</taxon>
        <taxon>Gammaproteobacteria</taxon>
        <taxon>Vibrionales</taxon>
        <taxon>Vibrionaceae</taxon>
        <taxon>Vibrio</taxon>
    </lineage>
</organism>
<dbReference type="Pfam" id="PF04828">
    <property type="entry name" value="GFA"/>
    <property type="match status" value="1"/>
</dbReference>
<evidence type="ECO:0000259" key="5">
    <source>
        <dbReference type="PROSITE" id="PS51891"/>
    </source>
</evidence>
<feature type="domain" description="CENP-V/GFA" evidence="5">
    <location>
        <begin position="1"/>
        <end position="115"/>
    </location>
</feature>
<dbReference type="SUPFAM" id="SSF51316">
    <property type="entry name" value="Mss4-like"/>
    <property type="match status" value="1"/>
</dbReference>